<evidence type="ECO:0000313" key="2">
    <source>
        <dbReference type="EMBL" id="KAF2072469.1"/>
    </source>
</evidence>
<dbReference type="EMBL" id="AJWJ01000277">
    <property type="protein sequence ID" value="KAF2072469.1"/>
    <property type="molecule type" value="Genomic_DNA"/>
</dbReference>
<accession>A0A8J4PTW1</accession>
<dbReference type="SUPFAM" id="SSF52058">
    <property type="entry name" value="L domain-like"/>
    <property type="match status" value="1"/>
</dbReference>
<keyword evidence="1" id="KW-0677">Repeat</keyword>
<comment type="caution">
    <text evidence="2">The sequence shown here is derived from an EMBL/GenBank/DDBJ whole genome shotgun (WGS) entry which is preliminary data.</text>
</comment>
<protein>
    <recommendedName>
        <fullName evidence="4">FNIP repeat-containing protein</fullName>
    </recommendedName>
</protein>
<sequence length="578" mass="63590">MTDTLNLESLSIDNESKEINVSLSYLNANHERLALLKNVTITYIAQSKGDYQDFVNSPHHHLVNSLIINSEHIDFDQVKFPATVTKLFLQQIVKLNFNSLGSSITTLLLNIDDTTFSYSNSIPESVTELLVSVPEYKDVPAVSTLLSTGLPSQLTILKLENIALKSDVPVPVTVKDIVLTDCSNPEKLVVKTVEPMPSTVAKIKTLEQLTWAKEQRWLTKLNIQATLELTPGLIGSHVTMVGMFNYKGAVAKGIFPEGLVDLSLGTQSLIEADSLPKSLKIFKLYQYNHVFVAGNLPSGIEDLDLGNYNLPLPVGVLPESLKKLALFRYEHQINVDVLPKGLEYLFMCNSNVAILPNTLPSSLKTLILPSYNKPLEKSTLPASLTDLQLFAFNQELVPGTVVGTEDILPANLERLVLQSFDKPLPIKLNKLVFLDIGALTQDIASVLSNVSKVQINFQSIRDNVELPSSITDLTMERVGSQSVEGVVLQKGFFPASVKTLSLKLYGIQFGADLIPNTCVSLETDQINFTTGSLPQSLNVFRIKHRGISGPNDFVKQYSNTTGIIPTKTVSYNGTLFTF</sequence>
<evidence type="ECO:0008006" key="4">
    <source>
        <dbReference type="Google" id="ProtNLM"/>
    </source>
</evidence>
<dbReference type="PANTHER" id="PTHR32134">
    <property type="entry name" value="FNIP REPEAT-CONTAINING PROTEIN"/>
    <property type="match status" value="1"/>
</dbReference>
<dbReference type="PANTHER" id="PTHR32134:SF169">
    <property type="entry name" value="FNIP REPEAT-CONTAINING PROTEIN-RELATED"/>
    <property type="match status" value="1"/>
</dbReference>
<reference evidence="2" key="1">
    <citation type="submission" date="2020-01" db="EMBL/GenBank/DDBJ databases">
        <title>Development of genomics and gene disruption for Polysphondylium violaceum indicates a role for the polyketide synthase stlB in stalk morphogenesis.</title>
        <authorList>
            <person name="Narita B."/>
            <person name="Kawabe Y."/>
            <person name="Kin K."/>
            <person name="Saito T."/>
            <person name="Gibbs R."/>
            <person name="Kuspa A."/>
            <person name="Muzny D."/>
            <person name="Queller D."/>
            <person name="Richards S."/>
            <person name="Strassman J."/>
            <person name="Sucgang R."/>
            <person name="Worley K."/>
            <person name="Schaap P."/>
        </authorList>
    </citation>
    <scope>NUCLEOTIDE SEQUENCE</scope>
    <source>
        <strain evidence="2">QSvi11</strain>
    </source>
</reference>
<dbReference type="AlphaFoldDB" id="A0A8J4PTW1"/>
<dbReference type="Pfam" id="PF05725">
    <property type="entry name" value="FNIP"/>
    <property type="match status" value="3"/>
</dbReference>
<keyword evidence="3" id="KW-1185">Reference proteome</keyword>
<organism evidence="2 3">
    <name type="scientific">Polysphondylium violaceum</name>
    <dbReference type="NCBI Taxonomy" id="133409"/>
    <lineage>
        <taxon>Eukaryota</taxon>
        <taxon>Amoebozoa</taxon>
        <taxon>Evosea</taxon>
        <taxon>Eumycetozoa</taxon>
        <taxon>Dictyostelia</taxon>
        <taxon>Dictyosteliales</taxon>
        <taxon>Dictyosteliaceae</taxon>
        <taxon>Polysphondylium</taxon>
    </lineage>
</organism>
<dbReference type="Proteomes" id="UP000695562">
    <property type="component" value="Unassembled WGS sequence"/>
</dbReference>
<evidence type="ECO:0000313" key="3">
    <source>
        <dbReference type="Proteomes" id="UP000695562"/>
    </source>
</evidence>
<dbReference type="InterPro" id="IPR051251">
    <property type="entry name" value="STK_FNIP-Repeat"/>
</dbReference>
<evidence type="ECO:0000256" key="1">
    <source>
        <dbReference type="ARBA" id="ARBA00022737"/>
    </source>
</evidence>
<proteinExistence type="predicted"/>
<name>A0A8J4PTW1_9MYCE</name>
<dbReference type="InterPro" id="IPR008615">
    <property type="entry name" value="FNIP"/>
</dbReference>
<gene>
    <name evidence="2" type="ORF">CYY_006224</name>
</gene>